<evidence type="ECO:0000313" key="12">
    <source>
        <dbReference type="EMBL" id="WOH10046.1"/>
    </source>
</evidence>
<dbReference type="PROSITE" id="PS50863">
    <property type="entry name" value="B3"/>
    <property type="match status" value="2"/>
</dbReference>
<feature type="domain" description="TF-B3" evidence="10">
    <location>
        <begin position="195"/>
        <end position="293"/>
    </location>
</feature>
<keyword evidence="13" id="KW-1185">Reference proteome</keyword>
<dbReference type="GO" id="GO:0003677">
    <property type="term" value="F:DNA binding"/>
    <property type="evidence" value="ECO:0007669"/>
    <property type="project" value="UniProtKB-KW"/>
</dbReference>
<sequence>MKLASGSIHPAKAQRFFKIIVSEISPQSKLMIPKEFVKNHEEELRGRVHLKAPGSAAWPVDVVRTQGEVWLQNGWPEFAKFYSLSFGSLLVFEYLEHFNIRVRVFDTSATEIDYSLTCDPNLDDGESVPRVRKRDSSRRCELVRACKKTRASTEETFHNGFKLKQEKANGDRGSAKEEIERAVNLAASFKSEKPFFIIHMRPTYVSGVSVEVRKSFLETFRKWKNKGKGQVIFQIGRRSWLVGYTFSAGDRCTLTAGWKTFRTDNSLKVDDVCVFELINPSTKLFKVIIFQAKSRPDEYICDVCSRLVKFAYACEECTVDVCVFCGLEQRVLCHEGHQQHKLTLMNREALFKCDACGEEDKDSSYVCTTCEFWIHKTCALSPYIIPTQAYHHHPLFLIYSIPQMHRQFERECNICHEVVYNINWMYYCHKCTYFVHMRCAMSSDTVPIVTDTEAADIDDETVLLQFPLPHEESLFDLIITQCGKFQVDLQGEGESSTPIPDNPHIIEGHWSHENHQLEQLQFATSNDDNDDNDDDRRVMICNGCIQPITDTHPSYYACVQCGFFLHSFCATKLPPELPRGASSFHPSHSLVLYMSDQFYGYVDCEVCGYCTNGFYYKCEDCDIKIDIRCAFLPKRIKHRSHKRHSLVQRPFSNSICSVSNLKITNGVEYACETCSSFQIHIDCVIYPSRMNHRYDLHAVTLREPPFFYEGVFYCEICEEQVNNQRLLYHCDECDHSFHHYCLRWYESFKFGGIINRIIQEQPHALALVLKRTARDKSPLYICGICEEGYNFLFFFECGGCGFLVCCNCFGEITDSTNSTSGSGSVSC</sequence>
<evidence type="ECO:0000256" key="7">
    <source>
        <dbReference type="ARBA" id="ARBA00023125"/>
    </source>
</evidence>
<keyword evidence="7" id="KW-0238">DNA-binding</keyword>
<proteinExistence type="predicted"/>
<keyword evidence="6" id="KW-0805">Transcription regulation</keyword>
<dbReference type="SUPFAM" id="SSF57889">
    <property type="entry name" value="Cysteine-rich domain"/>
    <property type="match status" value="4"/>
</dbReference>
<evidence type="ECO:0000256" key="3">
    <source>
        <dbReference type="ARBA" id="ARBA00022737"/>
    </source>
</evidence>
<feature type="domain" description="TF-B3" evidence="10">
    <location>
        <begin position="15"/>
        <end position="108"/>
    </location>
</feature>
<dbReference type="SUPFAM" id="SSF101936">
    <property type="entry name" value="DNA-binding pseudobarrel domain"/>
    <property type="match status" value="2"/>
</dbReference>
<keyword evidence="4" id="KW-0863">Zinc-finger</keyword>
<dbReference type="Pfam" id="PF02362">
    <property type="entry name" value="B3"/>
    <property type="match status" value="2"/>
</dbReference>
<keyword evidence="2" id="KW-0479">Metal-binding</keyword>
<dbReference type="Proteomes" id="UP000077755">
    <property type="component" value="Chromosome 7"/>
</dbReference>
<dbReference type="Gramene" id="KZM88604">
    <property type="protein sequence ID" value="KZM88604"/>
    <property type="gene ID" value="DCAR_025679"/>
</dbReference>
<keyword evidence="5" id="KW-0862">Zinc</keyword>
<dbReference type="GO" id="GO:0005634">
    <property type="term" value="C:nucleus"/>
    <property type="evidence" value="ECO:0007669"/>
    <property type="project" value="UniProtKB-SubCell"/>
</dbReference>
<protein>
    <recommendedName>
        <fullName evidence="10">TF-B3 domain-containing protein</fullName>
    </recommendedName>
</protein>
<keyword evidence="9" id="KW-0539">Nucleus</keyword>
<dbReference type="GO" id="GO:0008270">
    <property type="term" value="F:zinc ion binding"/>
    <property type="evidence" value="ECO:0007669"/>
    <property type="project" value="UniProtKB-KW"/>
</dbReference>
<dbReference type="InterPro" id="IPR004146">
    <property type="entry name" value="DC1"/>
</dbReference>
<dbReference type="InterPro" id="IPR015300">
    <property type="entry name" value="DNA-bd_pseudobarrel_sf"/>
</dbReference>
<name>A0A164U9M6_DAUCS</name>
<dbReference type="EMBL" id="CP093349">
    <property type="protein sequence ID" value="WOH10046.1"/>
    <property type="molecule type" value="Genomic_DNA"/>
</dbReference>
<keyword evidence="8" id="KW-0804">Transcription</keyword>
<comment type="subcellular location">
    <subcellularLocation>
        <location evidence="1">Nucleus</location>
    </subcellularLocation>
</comment>
<evidence type="ECO:0000256" key="4">
    <source>
        <dbReference type="ARBA" id="ARBA00022771"/>
    </source>
</evidence>
<dbReference type="InterPro" id="IPR013083">
    <property type="entry name" value="Znf_RING/FYVE/PHD"/>
</dbReference>
<dbReference type="EMBL" id="LNRQ01000007">
    <property type="protein sequence ID" value="KZM88604.1"/>
    <property type="molecule type" value="Genomic_DNA"/>
</dbReference>
<dbReference type="SMART" id="SM01019">
    <property type="entry name" value="B3"/>
    <property type="match status" value="2"/>
</dbReference>
<dbReference type="InterPro" id="IPR003340">
    <property type="entry name" value="B3_DNA-bd"/>
</dbReference>
<dbReference type="InterPro" id="IPR001965">
    <property type="entry name" value="Znf_PHD"/>
</dbReference>
<evidence type="ECO:0000256" key="9">
    <source>
        <dbReference type="ARBA" id="ARBA00023242"/>
    </source>
</evidence>
<dbReference type="Pfam" id="PF03107">
    <property type="entry name" value="C1_2"/>
    <property type="match status" value="3"/>
</dbReference>
<evidence type="ECO:0000256" key="6">
    <source>
        <dbReference type="ARBA" id="ARBA00023015"/>
    </source>
</evidence>
<dbReference type="SMART" id="SM00249">
    <property type="entry name" value="PHD"/>
    <property type="match status" value="2"/>
</dbReference>
<accession>A0A164U9M6</accession>
<dbReference type="Gene3D" id="2.40.330.10">
    <property type="entry name" value="DNA-binding pseudobarrel domain"/>
    <property type="match status" value="2"/>
</dbReference>
<evidence type="ECO:0000256" key="5">
    <source>
        <dbReference type="ARBA" id="ARBA00022833"/>
    </source>
</evidence>
<gene>
    <name evidence="11" type="ORF">DCAR_025679</name>
    <name evidence="12" type="ORF">DCAR_0729507</name>
</gene>
<dbReference type="PANTHER" id="PTHR32410">
    <property type="entry name" value="CYSTEINE/HISTIDINE-RICH C1 DOMAIN FAMILY PROTEIN"/>
    <property type="match status" value="1"/>
</dbReference>
<dbReference type="AlphaFoldDB" id="A0A164U9M6"/>
<organism evidence="11">
    <name type="scientific">Daucus carota subsp. sativus</name>
    <name type="common">Carrot</name>
    <dbReference type="NCBI Taxonomy" id="79200"/>
    <lineage>
        <taxon>Eukaryota</taxon>
        <taxon>Viridiplantae</taxon>
        <taxon>Streptophyta</taxon>
        <taxon>Embryophyta</taxon>
        <taxon>Tracheophyta</taxon>
        <taxon>Spermatophyta</taxon>
        <taxon>Magnoliopsida</taxon>
        <taxon>eudicotyledons</taxon>
        <taxon>Gunneridae</taxon>
        <taxon>Pentapetalae</taxon>
        <taxon>asterids</taxon>
        <taxon>campanulids</taxon>
        <taxon>Apiales</taxon>
        <taxon>Apiaceae</taxon>
        <taxon>Apioideae</taxon>
        <taxon>Scandiceae</taxon>
        <taxon>Daucinae</taxon>
        <taxon>Daucus</taxon>
        <taxon>Daucus sect. Daucus</taxon>
    </lineage>
</organism>
<dbReference type="InterPro" id="IPR046349">
    <property type="entry name" value="C1-like_sf"/>
</dbReference>
<evidence type="ECO:0000256" key="2">
    <source>
        <dbReference type="ARBA" id="ARBA00022723"/>
    </source>
</evidence>
<dbReference type="Gene3D" id="3.30.40.10">
    <property type="entry name" value="Zinc/RING finger domain, C3HC4 (zinc finger)"/>
    <property type="match status" value="1"/>
</dbReference>
<evidence type="ECO:0000313" key="11">
    <source>
        <dbReference type="EMBL" id="KZM88604.1"/>
    </source>
</evidence>
<reference evidence="12" key="2">
    <citation type="submission" date="2022-03" db="EMBL/GenBank/DDBJ databases">
        <title>Draft title - Genomic analysis of global carrot germplasm unveils the trajectory of domestication and the origin of high carotenoid orange carrot.</title>
        <authorList>
            <person name="Iorizzo M."/>
            <person name="Ellison S."/>
            <person name="Senalik D."/>
            <person name="Macko-Podgorni A."/>
            <person name="Grzebelus D."/>
            <person name="Bostan H."/>
            <person name="Rolling W."/>
            <person name="Curaba J."/>
            <person name="Simon P."/>
        </authorList>
    </citation>
    <scope>NUCLEOTIDE SEQUENCE</scope>
    <source>
        <tissue evidence="12">Leaf</tissue>
    </source>
</reference>
<dbReference type="CDD" id="cd10017">
    <property type="entry name" value="B3_DNA"/>
    <property type="match status" value="2"/>
</dbReference>
<evidence type="ECO:0000259" key="10">
    <source>
        <dbReference type="PROSITE" id="PS50863"/>
    </source>
</evidence>
<dbReference type="InterPro" id="IPR053192">
    <property type="entry name" value="Vacuole_Formation_Reg"/>
</dbReference>
<evidence type="ECO:0000256" key="8">
    <source>
        <dbReference type="ARBA" id="ARBA00023163"/>
    </source>
</evidence>
<keyword evidence="3" id="KW-0677">Repeat</keyword>
<dbReference type="PANTHER" id="PTHR32410:SF216">
    <property type="entry name" value="PHORBOL-ESTER_DAG-TYPE DOMAIN-CONTAINING PROTEIN"/>
    <property type="match status" value="1"/>
</dbReference>
<reference evidence="11" key="1">
    <citation type="journal article" date="2016" name="Nat. Genet.">
        <title>A high-quality carrot genome assembly provides new insights into carotenoid accumulation and asterid genome evolution.</title>
        <authorList>
            <person name="Iorizzo M."/>
            <person name="Ellison S."/>
            <person name="Senalik D."/>
            <person name="Zeng P."/>
            <person name="Satapoomin P."/>
            <person name="Huang J."/>
            <person name="Bowman M."/>
            <person name="Iovene M."/>
            <person name="Sanseverino W."/>
            <person name="Cavagnaro P."/>
            <person name="Yildiz M."/>
            <person name="Macko-Podgorni A."/>
            <person name="Moranska E."/>
            <person name="Grzebelus E."/>
            <person name="Grzebelus D."/>
            <person name="Ashrafi H."/>
            <person name="Zheng Z."/>
            <person name="Cheng S."/>
            <person name="Spooner D."/>
            <person name="Van Deynze A."/>
            <person name="Simon P."/>
        </authorList>
    </citation>
    <scope>NUCLEOTIDE SEQUENCE [LARGE SCALE GENOMIC DNA]</scope>
    <source>
        <tissue evidence="11">Leaf</tissue>
    </source>
</reference>
<evidence type="ECO:0000256" key="1">
    <source>
        <dbReference type="ARBA" id="ARBA00004123"/>
    </source>
</evidence>
<evidence type="ECO:0000313" key="13">
    <source>
        <dbReference type="Proteomes" id="UP000077755"/>
    </source>
</evidence>